<protein>
    <submittedName>
        <fullName evidence="1">Uncharacterized protein</fullName>
    </submittedName>
</protein>
<dbReference type="EMBL" id="CP002816">
    <property type="protein sequence ID" value="AEH92311.1"/>
    <property type="molecule type" value="Genomic_DNA"/>
</dbReference>
<reference evidence="1 2" key="1">
    <citation type="journal article" date="2011" name="J. Bacteriol.">
        <title>Genome sequence of the nonpathogenic Listeria monocytogenes serovar 4a strain M7.</title>
        <authorList>
            <person name="Chen J."/>
            <person name="Xia Y."/>
            <person name="Cheng C."/>
            <person name="Fang C."/>
            <person name="Shan Y."/>
            <person name="Jin G."/>
            <person name="Fang W."/>
        </authorList>
    </citation>
    <scope>NUCLEOTIDE SEQUENCE [LARGE SCALE GENOMIC DNA]</scope>
    <source>
        <strain evidence="1 2">M7</strain>
    </source>
</reference>
<dbReference type="AlphaFoldDB" id="A0A0E0UVC9"/>
<accession>A0A0E0UVC9</accession>
<proteinExistence type="predicted"/>
<sequence>MNADVSDDLLGNQVKLTDREYAEYQSAINEYYNENGSKLFSLENFYA</sequence>
<dbReference type="KEGG" id="lmq:LMM7_1306"/>
<name>A0A0E0UVC9_LISMM</name>
<gene>
    <name evidence="1" type="ordered locus">LMM7_1306</name>
</gene>
<dbReference type="HOGENOM" id="CLU_3169856_0_0_9"/>
<evidence type="ECO:0000313" key="2">
    <source>
        <dbReference type="Proteomes" id="UP000000486"/>
    </source>
</evidence>
<organism evidence="1 2">
    <name type="scientific">Listeria monocytogenes serotype 4a (strain M7)</name>
    <dbReference type="NCBI Taxonomy" id="1030009"/>
    <lineage>
        <taxon>Bacteria</taxon>
        <taxon>Bacillati</taxon>
        <taxon>Bacillota</taxon>
        <taxon>Bacilli</taxon>
        <taxon>Bacillales</taxon>
        <taxon>Listeriaceae</taxon>
        <taxon>Listeria</taxon>
    </lineage>
</organism>
<dbReference type="PATRIC" id="fig|1030009.3.peg.1295"/>
<dbReference type="Proteomes" id="UP000000486">
    <property type="component" value="Chromosome"/>
</dbReference>
<evidence type="ECO:0000313" key="1">
    <source>
        <dbReference type="EMBL" id="AEH92311.1"/>
    </source>
</evidence>